<accession>A0ABR2EYV2</accession>
<sequence length="134" mass="15441">MVIAGFHFWAFPPAILSLDCDEYRQLVSASENEGLRSNSKVVFHYKRHANVEYCILLWRTAPTYVSWTQIIDVVSSAFEGQSAVNRQRMVYKAIWEELQNAVDQMITQTPNEAASLKWKAFSPIFPTLKPHSFQ</sequence>
<dbReference type="SUPFAM" id="SSF82657">
    <property type="entry name" value="BolA-like"/>
    <property type="match status" value="1"/>
</dbReference>
<dbReference type="EMBL" id="JBBPBM010000009">
    <property type="protein sequence ID" value="KAK8567868.1"/>
    <property type="molecule type" value="Genomic_DNA"/>
</dbReference>
<dbReference type="InterPro" id="IPR036065">
    <property type="entry name" value="BolA-like_sf"/>
</dbReference>
<evidence type="ECO:0000313" key="2">
    <source>
        <dbReference type="EMBL" id="KAK8567868.1"/>
    </source>
</evidence>
<proteinExistence type="inferred from homology"/>
<dbReference type="Pfam" id="PF01722">
    <property type="entry name" value="BolA"/>
    <property type="match status" value="1"/>
</dbReference>
<dbReference type="InterPro" id="IPR002634">
    <property type="entry name" value="BolA"/>
</dbReference>
<dbReference type="Proteomes" id="UP001472677">
    <property type="component" value="Unassembled WGS sequence"/>
</dbReference>
<name>A0ABR2EYV2_9ROSI</name>
<gene>
    <name evidence="2" type="ORF">V6N12_006438</name>
</gene>
<protein>
    <submittedName>
        <fullName evidence="2">Uncharacterized protein</fullName>
    </submittedName>
</protein>
<dbReference type="PANTHER" id="PTHR46230">
    <property type="match status" value="1"/>
</dbReference>
<comment type="caution">
    <text evidence="2">The sequence shown here is derived from an EMBL/GenBank/DDBJ whole genome shotgun (WGS) entry which is preliminary data.</text>
</comment>
<dbReference type="PANTHER" id="PTHR46230:SF4">
    <property type="entry name" value="PROTEIN BOLA4, CHLOROPLASTIC_MITOCHONDRIAL"/>
    <property type="match status" value="1"/>
</dbReference>
<evidence type="ECO:0000256" key="1">
    <source>
        <dbReference type="RuleBase" id="RU003860"/>
    </source>
</evidence>
<reference evidence="2 3" key="1">
    <citation type="journal article" date="2024" name="G3 (Bethesda)">
        <title>Genome assembly of Hibiscus sabdariffa L. provides insights into metabolisms of medicinal natural products.</title>
        <authorList>
            <person name="Kim T."/>
        </authorList>
    </citation>
    <scope>NUCLEOTIDE SEQUENCE [LARGE SCALE GENOMIC DNA]</scope>
    <source>
        <strain evidence="2">TK-2024</strain>
        <tissue evidence="2">Old leaves</tissue>
    </source>
</reference>
<keyword evidence="3" id="KW-1185">Reference proteome</keyword>
<dbReference type="Gene3D" id="3.30.300.90">
    <property type="entry name" value="BolA-like"/>
    <property type="match status" value="1"/>
</dbReference>
<organism evidence="2 3">
    <name type="scientific">Hibiscus sabdariffa</name>
    <name type="common">roselle</name>
    <dbReference type="NCBI Taxonomy" id="183260"/>
    <lineage>
        <taxon>Eukaryota</taxon>
        <taxon>Viridiplantae</taxon>
        <taxon>Streptophyta</taxon>
        <taxon>Embryophyta</taxon>
        <taxon>Tracheophyta</taxon>
        <taxon>Spermatophyta</taxon>
        <taxon>Magnoliopsida</taxon>
        <taxon>eudicotyledons</taxon>
        <taxon>Gunneridae</taxon>
        <taxon>Pentapetalae</taxon>
        <taxon>rosids</taxon>
        <taxon>malvids</taxon>
        <taxon>Malvales</taxon>
        <taxon>Malvaceae</taxon>
        <taxon>Malvoideae</taxon>
        <taxon>Hibiscus</taxon>
    </lineage>
</organism>
<evidence type="ECO:0000313" key="3">
    <source>
        <dbReference type="Proteomes" id="UP001472677"/>
    </source>
</evidence>
<comment type="similarity">
    <text evidence="1">Belongs to the BolA/IbaG family.</text>
</comment>